<dbReference type="EMBL" id="CP019628">
    <property type="protein sequence ID" value="AQQ01775.1"/>
    <property type="molecule type" value="Genomic_DNA"/>
</dbReference>
<evidence type="ECO:0000313" key="2">
    <source>
        <dbReference type="Proteomes" id="UP000188243"/>
    </source>
</evidence>
<sequence length="518" mass="60795">MTHYKTLRLILGDQLNPSHSWFKHKDNDTLYLVAELKQETDYVKHHIQKICAFFSAMENFAHALSCAEFNVLHLTLDETQNDKNLPDLLNRIAKKYHCSAIQYQYPDEFRLKEQLSLFKQASTYNVTAVDSEHFLLPFSQIKERFSKNKHVTMEHFYRAMRKQFDVLMEQGKPEGGKWNFDSNNRNKFSKNDLVDIPLPKVFNNDVSTIIDRLDKHQVSYFGEIKNQRLQWPTTRKQAISCLEYFCENLLINFGQFQDAMTNQSEHNTSLYHSRLSFAINAKLLHPLYVINRVINEYRQRPNEISISQVEGFVRQILGWREYVRGVYWINMPDYARKNQLQAKNKLPEYFWHGSTKMNCLSHSLSQSLTTAYAHHIQRLMVIGNFCMLTGINPDDVDNWYLGVYIDAIEWVEMPNTRGMSQFADDGIIATKPYAASGNYINKMSDYCKSCQYDVKQKVGEKACPLNSLYWNFMHTHRSKLEKNPRIGMVYKNWDRQTEEQKAALLKQAAAYLVDLESL</sequence>
<dbReference type="KEGG" id="paln:B0W48_19545"/>
<dbReference type="RefSeq" id="WP_077538488.1">
    <property type="nucleotide sequence ID" value="NZ_CP019628.1"/>
</dbReference>
<dbReference type="Gene3D" id="1.25.40.80">
    <property type="match status" value="1"/>
</dbReference>
<accession>A0A1Q2H341</accession>
<dbReference type="PANTHER" id="PTHR38657:SF1">
    <property type="entry name" value="SLR1343 PROTEIN"/>
    <property type="match status" value="1"/>
</dbReference>
<dbReference type="Gene3D" id="1.10.579.10">
    <property type="entry name" value="DNA Cyclobutane Dipyrimidine Photolyase, subunit A, domain 3"/>
    <property type="match status" value="1"/>
</dbReference>
<dbReference type="Gene3D" id="3.40.50.620">
    <property type="entry name" value="HUPs"/>
    <property type="match status" value="1"/>
</dbReference>
<dbReference type="InterPro" id="IPR036134">
    <property type="entry name" value="Crypto/Photolyase_FAD-like_sf"/>
</dbReference>
<dbReference type="PANTHER" id="PTHR38657">
    <property type="entry name" value="SLR1343 PROTEIN"/>
    <property type="match status" value="1"/>
</dbReference>
<dbReference type="STRING" id="247523.B0W48_19545"/>
<keyword evidence="1" id="KW-0456">Lyase</keyword>
<protein>
    <submittedName>
        <fullName evidence="1">Cryptochrome/photolyase family protein</fullName>
    </submittedName>
</protein>
<organism evidence="1 2">
    <name type="scientific">Pseudoalteromonas aliena</name>
    <dbReference type="NCBI Taxonomy" id="247523"/>
    <lineage>
        <taxon>Bacteria</taxon>
        <taxon>Pseudomonadati</taxon>
        <taxon>Pseudomonadota</taxon>
        <taxon>Gammaproteobacteria</taxon>
        <taxon>Alteromonadales</taxon>
        <taxon>Pseudoalteromonadaceae</taxon>
        <taxon>Pseudoalteromonas</taxon>
    </lineage>
</organism>
<reference evidence="1 2" key="1">
    <citation type="submission" date="2017-02" db="EMBL/GenBank/DDBJ databases">
        <title>Complete genome sequence of the cold-active Pseudoalteromonas aliena strain EH1 isolated from Arctic seawater.</title>
        <authorList>
            <person name="Kim E."/>
            <person name="Heo E."/>
            <person name="Kim H."/>
            <person name="Kim D."/>
        </authorList>
    </citation>
    <scope>NUCLEOTIDE SEQUENCE [LARGE SCALE GENOMIC DNA]</scope>
    <source>
        <strain evidence="1 2">EH1</strain>
    </source>
</reference>
<dbReference type="GO" id="GO:0016829">
    <property type="term" value="F:lyase activity"/>
    <property type="evidence" value="ECO:0007669"/>
    <property type="project" value="UniProtKB-KW"/>
</dbReference>
<dbReference type="SUPFAM" id="SSF48173">
    <property type="entry name" value="Cryptochrome/photolyase FAD-binding domain"/>
    <property type="match status" value="1"/>
</dbReference>
<gene>
    <name evidence="1" type="ORF">B0W48_19545</name>
</gene>
<name>A0A1Q2H341_9GAMM</name>
<evidence type="ECO:0000313" key="1">
    <source>
        <dbReference type="EMBL" id="AQQ01775.1"/>
    </source>
</evidence>
<dbReference type="InterPro" id="IPR014729">
    <property type="entry name" value="Rossmann-like_a/b/a_fold"/>
</dbReference>
<dbReference type="InterPro" id="IPR052551">
    <property type="entry name" value="UV-DNA_repair_photolyase"/>
</dbReference>
<dbReference type="Gene3D" id="1.10.10.1710">
    <property type="entry name" value="Deoxyribodipyrimidine photolyase-related"/>
    <property type="match status" value="1"/>
</dbReference>
<proteinExistence type="predicted"/>
<dbReference type="AlphaFoldDB" id="A0A1Q2H341"/>
<dbReference type="InterPro" id="IPR007357">
    <property type="entry name" value="PhrB-like"/>
</dbReference>
<dbReference type="Proteomes" id="UP000188243">
    <property type="component" value="Chromosome"/>
</dbReference>
<dbReference type="Pfam" id="PF04244">
    <property type="entry name" value="DPRP"/>
    <property type="match status" value="1"/>
</dbReference>